<keyword evidence="2" id="KW-1185">Reference proteome</keyword>
<accession>A0A4Y2CAT3</accession>
<dbReference type="Proteomes" id="UP000499080">
    <property type="component" value="Unassembled WGS sequence"/>
</dbReference>
<dbReference type="AlphaFoldDB" id="A0A4Y2CAT3"/>
<comment type="caution">
    <text evidence="1">The sequence shown here is derived from an EMBL/GenBank/DDBJ whole genome shotgun (WGS) entry which is preliminary data.</text>
</comment>
<evidence type="ECO:0000313" key="2">
    <source>
        <dbReference type="Proteomes" id="UP000499080"/>
    </source>
</evidence>
<proteinExistence type="predicted"/>
<gene>
    <name evidence="1" type="ORF">AVEN_179248_1</name>
</gene>
<evidence type="ECO:0000313" key="1">
    <source>
        <dbReference type="EMBL" id="GBM00445.1"/>
    </source>
</evidence>
<reference evidence="1 2" key="1">
    <citation type="journal article" date="2019" name="Sci. Rep.">
        <title>Orb-weaving spider Araneus ventricosus genome elucidates the spidroin gene catalogue.</title>
        <authorList>
            <person name="Kono N."/>
            <person name="Nakamura H."/>
            <person name="Ohtoshi R."/>
            <person name="Moran D.A.P."/>
            <person name="Shinohara A."/>
            <person name="Yoshida Y."/>
            <person name="Fujiwara M."/>
            <person name="Mori M."/>
            <person name="Tomita M."/>
            <person name="Arakawa K."/>
        </authorList>
    </citation>
    <scope>NUCLEOTIDE SEQUENCE [LARGE SCALE GENOMIC DNA]</scope>
</reference>
<protein>
    <submittedName>
        <fullName evidence="1">Uncharacterized protein</fullName>
    </submittedName>
</protein>
<sequence>MGILAENRFSNVFGYLKSMIRGPGARLTLMYKIYPVDVLQNLGDGDAGSDGVLVIWARFKITRSVPKYPASKREANIIKLNFIFSITHSSIINLISFHRLPSDIYE</sequence>
<organism evidence="1 2">
    <name type="scientific">Araneus ventricosus</name>
    <name type="common">Orbweaver spider</name>
    <name type="synonym">Epeira ventricosa</name>
    <dbReference type="NCBI Taxonomy" id="182803"/>
    <lineage>
        <taxon>Eukaryota</taxon>
        <taxon>Metazoa</taxon>
        <taxon>Ecdysozoa</taxon>
        <taxon>Arthropoda</taxon>
        <taxon>Chelicerata</taxon>
        <taxon>Arachnida</taxon>
        <taxon>Araneae</taxon>
        <taxon>Araneomorphae</taxon>
        <taxon>Entelegynae</taxon>
        <taxon>Araneoidea</taxon>
        <taxon>Araneidae</taxon>
        <taxon>Araneus</taxon>
    </lineage>
</organism>
<dbReference type="EMBL" id="BGPR01000156">
    <property type="protein sequence ID" value="GBM00445.1"/>
    <property type="molecule type" value="Genomic_DNA"/>
</dbReference>
<name>A0A4Y2CAT3_ARAVE</name>